<dbReference type="InterPro" id="IPR006159">
    <property type="entry name" value="Acid_CoA_mut_C"/>
</dbReference>
<comment type="caution">
    <text evidence="7">The sequence shown here is derived from an EMBL/GenBank/DDBJ whole genome shotgun (WGS) entry which is preliminary data.</text>
</comment>
<evidence type="ECO:0000313" key="7">
    <source>
        <dbReference type="EMBL" id="GAG13777.1"/>
    </source>
</evidence>
<gene>
    <name evidence="7" type="ORF">S01H1_33984</name>
</gene>
<evidence type="ECO:0000256" key="5">
    <source>
        <dbReference type="ARBA" id="ARBA00023285"/>
    </source>
</evidence>
<dbReference type="InterPro" id="IPR036724">
    <property type="entry name" value="Cobalamin-bd_sf"/>
</dbReference>
<dbReference type="SUPFAM" id="SSF52242">
    <property type="entry name" value="Cobalamin (vitamin B12)-binding domain"/>
    <property type="match status" value="1"/>
</dbReference>
<dbReference type="GO" id="GO:0031419">
    <property type="term" value="F:cobalamin binding"/>
    <property type="evidence" value="ECO:0007669"/>
    <property type="project" value="UniProtKB-KW"/>
</dbReference>
<evidence type="ECO:0000256" key="4">
    <source>
        <dbReference type="ARBA" id="ARBA00023235"/>
    </source>
</evidence>
<dbReference type="PANTHER" id="PTHR48101">
    <property type="entry name" value="METHYLMALONYL-COA MUTASE, MITOCHONDRIAL-RELATED"/>
    <property type="match status" value="1"/>
</dbReference>
<sequence>MKRNSPLGEKRIRVMIAKPGLDGHDTGAKVVVHALKDAGMEVIYTGLHRTIDEIVNTALEEDVNVIGLSIYSGAHLSLSKKLMERLKEKGLTDKLVLVGGNIPHRDIKTLKDYGVTGVFPVGAKLDEIVNFIKERVKG</sequence>
<reference evidence="7" key="1">
    <citation type="journal article" date="2014" name="Front. Microbiol.">
        <title>High frequency of phylogenetically diverse reductive dehalogenase-homologous genes in deep subseafloor sedimentary metagenomes.</title>
        <authorList>
            <person name="Kawai M."/>
            <person name="Futagami T."/>
            <person name="Toyoda A."/>
            <person name="Takaki Y."/>
            <person name="Nishi S."/>
            <person name="Hori S."/>
            <person name="Arai W."/>
            <person name="Tsubouchi T."/>
            <person name="Morono Y."/>
            <person name="Uchiyama I."/>
            <person name="Ito T."/>
            <person name="Fujiyama A."/>
            <person name="Inagaki F."/>
            <person name="Takami H."/>
        </authorList>
    </citation>
    <scope>NUCLEOTIDE SEQUENCE</scope>
    <source>
        <strain evidence="7">Expedition CK06-06</strain>
    </source>
</reference>
<evidence type="ECO:0000256" key="3">
    <source>
        <dbReference type="ARBA" id="ARBA00022723"/>
    </source>
</evidence>
<name>X0VRJ6_9ZZZZ</name>
<protein>
    <recommendedName>
        <fullName evidence="6">B12-binding domain-containing protein</fullName>
    </recommendedName>
</protein>
<keyword evidence="4" id="KW-0413">Isomerase</keyword>
<keyword evidence="2" id="KW-0846">Cobalamin</keyword>
<evidence type="ECO:0000259" key="6">
    <source>
        <dbReference type="PROSITE" id="PS51332"/>
    </source>
</evidence>
<dbReference type="AlphaFoldDB" id="X0VRJ6"/>
<comment type="cofactor">
    <cofactor evidence="1">
        <name>adenosylcob(III)alamin</name>
        <dbReference type="ChEBI" id="CHEBI:18408"/>
    </cofactor>
</comment>
<organism evidence="7">
    <name type="scientific">marine sediment metagenome</name>
    <dbReference type="NCBI Taxonomy" id="412755"/>
    <lineage>
        <taxon>unclassified sequences</taxon>
        <taxon>metagenomes</taxon>
        <taxon>ecological metagenomes</taxon>
    </lineage>
</organism>
<dbReference type="InterPro" id="IPR006158">
    <property type="entry name" value="Cobalamin-bd"/>
</dbReference>
<dbReference type="PROSITE" id="PS51332">
    <property type="entry name" value="B12_BINDING"/>
    <property type="match status" value="1"/>
</dbReference>
<dbReference type="PANTHER" id="PTHR48101:SF3">
    <property type="entry name" value="COENZYME B12-DEPENDENT MUTASE"/>
    <property type="match status" value="1"/>
</dbReference>
<keyword evidence="3" id="KW-0479">Metal-binding</keyword>
<dbReference type="NCBIfam" id="TIGR00640">
    <property type="entry name" value="acid_CoA_mut_C"/>
    <property type="match status" value="1"/>
</dbReference>
<dbReference type="GO" id="GO:0046872">
    <property type="term" value="F:metal ion binding"/>
    <property type="evidence" value="ECO:0007669"/>
    <property type="project" value="UniProtKB-KW"/>
</dbReference>
<evidence type="ECO:0000256" key="1">
    <source>
        <dbReference type="ARBA" id="ARBA00001922"/>
    </source>
</evidence>
<dbReference type="EMBL" id="BARS01021127">
    <property type="protein sequence ID" value="GAG13777.1"/>
    <property type="molecule type" value="Genomic_DNA"/>
</dbReference>
<dbReference type="Gene3D" id="3.40.50.280">
    <property type="entry name" value="Cobalamin-binding domain"/>
    <property type="match status" value="1"/>
</dbReference>
<dbReference type="GO" id="GO:0016853">
    <property type="term" value="F:isomerase activity"/>
    <property type="evidence" value="ECO:0007669"/>
    <property type="project" value="UniProtKB-KW"/>
</dbReference>
<proteinExistence type="predicted"/>
<evidence type="ECO:0000256" key="2">
    <source>
        <dbReference type="ARBA" id="ARBA00022628"/>
    </source>
</evidence>
<dbReference type="Pfam" id="PF02310">
    <property type="entry name" value="B12-binding"/>
    <property type="match status" value="1"/>
</dbReference>
<keyword evidence="5" id="KW-0170">Cobalt</keyword>
<dbReference type="CDD" id="cd02071">
    <property type="entry name" value="MM_CoA_mut_B12_BD"/>
    <property type="match status" value="1"/>
</dbReference>
<feature type="domain" description="B12-binding" evidence="6">
    <location>
        <begin position="11"/>
        <end position="138"/>
    </location>
</feature>
<accession>X0VRJ6</accession>